<feature type="transmembrane region" description="Helical" evidence="7">
    <location>
        <begin position="280"/>
        <end position="305"/>
    </location>
</feature>
<feature type="domain" description="MacB-like periplasmic core" evidence="9">
    <location>
        <begin position="20"/>
        <end position="242"/>
    </location>
</feature>
<dbReference type="PANTHER" id="PTHR30572:SF4">
    <property type="entry name" value="ABC TRANSPORTER PERMEASE YTRF"/>
    <property type="match status" value="1"/>
</dbReference>
<keyword evidence="3 7" id="KW-0812">Transmembrane</keyword>
<name>A0A1F5TA26_9BACT</name>
<evidence type="ECO:0000259" key="8">
    <source>
        <dbReference type="Pfam" id="PF02687"/>
    </source>
</evidence>
<keyword evidence="5 7" id="KW-0472">Membrane</keyword>
<dbReference type="Pfam" id="PF12704">
    <property type="entry name" value="MacB_PCD"/>
    <property type="match status" value="1"/>
</dbReference>
<dbReference type="Proteomes" id="UP000178656">
    <property type="component" value="Unassembled WGS sequence"/>
</dbReference>
<protein>
    <recommendedName>
        <fullName evidence="12">Multidrug ABC transporter substrate-binding protein</fullName>
    </recommendedName>
</protein>
<organism evidence="10 11">
    <name type="scientific">Candidatus Falkowbacteria bacterium RIFOXYC2_FULL_48_21</name>
    <dbReference type="NCBI Taxonomy" id="1798005"/>
    <lineage>
        <taxon>Bacteria</taxon>
        <taxon>Candidatus Falkowiibacteriota</taxon>
    </lineage>
</organism>
<feature type="transmembrane region" description="Helical" evidence="7">
    <location>
        <begin position="366"/>
        <end position="392"/>
    </location>
</feature>
<evidence type="ECO:0000256" key="4">
    <source>
        <dbReference type="ARBA" id="ARBA00022989"/>
    </source>
</evidence>
<dbReference type="GO" id="GO:0022857">
    <property type="term" value="F:transmembrane transporter activity"/>
    <property type="evidence" value="ECO:0007669"/>
    <property type="project" value="TreeGrafter"/>
</dbReference>
<dbReference type="PANTHER" id="PTHR30572">
    <property type="entry name" value="MEMBRANE COMPONENT OF TRANSPORTER-RELATED"/>
    <property type="match status" value="1"/>
</dbReference>
<dbReference type="InterPro" id="IPR025857">
    <property type="entry name" value="MacB_PCD"/>
</dbReference>
<evidence type="ECO:0000256" key="5">
    <source>
        <dbReference type="ARBA" id="ARBA00023136"/>
    </source>
</evidence>
<dbReference type="Pfam" id="PF02687">
    <property type="entry name" value="FtsX"/>
    <property type="match status" value="1"/>
</dbReference>
<feature type="transmembrane region" description="Helical" evidence="7">
    <location>
        <begin position="21"/>
        <end position="44"/>
    </location>
</feature>
<evidence type="ECO:0000256" key="7">
    <source>
        <dbReference type="SAM" id="Phobius"/>
    </source>
</evidence>
<evidence type="ECO:0008006" key="12">
    <source>
        <dbReference type="Google" id="ProtNLM"/>
    </source>
</evidence>
<evidence type="ECO:0000313" key="10">
    <source>
        <dbReference type="EMBL" id="OGF35840.1"/>
    </source>
</evidence>
<keyword evidence="4 7" id="KW-1133">Transmembrane helix</keyword>
<evidence type="ECO:0000256" key="2">
    <source>
        <dbReference type="ARBA" id="ARBA00022475"/>
    </source>
</evidence>
<accession>A0A1F5TA26</accession>
<feature type="domain" description="ABC3 transporter permease C-terminal" evidence="8">
    <location>
        <begin position="284"/>
        <end position="402"/>
    </location>
</feature>
<evidence type="ECO:0000259" key="9">
    <source>
        <dbReference type="Pfam" id="PF12704"/>
    </source>
</evidence>
<keyword evidence="2" id="KW-1003">Cell membrane</keyword>
<proteinExistence type="inferred from homology"/>
<evidence type="ECO:0000313" key="11">
    <source>
        <dbReference type="Proteomes" id="UP000178656"/>
    </source>
</evidence>
<evidence type="ECO:0000256" key="1">
    <source>
        <dbReference type="ARBA" id="ARBA00004651"/>
    </source>
</evidence>
<dbReference type="GO" id="GO:0005886">
    <property type="term" value="C:plasma membrane"/>
    <property type="evidence" value="ECO:0007669"/>
    <property type="project" value="UniProtKB-SubCell"/>
</dbReference>
<comment type="similarity">
    <text evidence="6">Belongs to the ABC-4 integral membrane protein family.</text>
</comment>
<dbReference type="InterPro" id="IPR050250">
    <property type="entry name" value="Macrolide_Exporter_MacB"/>
</dbReference>
<evidence type="ECO:0000256" key="6">
    <source>
        <dbReference type="ARBA" id="ARBA00038076"/>
    </source>
</evidence>
<feature type="transmembrane region" description="Helical" evidence="7">
    <location>
        <begin position="326"/>
        <end position="354"/>
    </location>
</feature>
<gene>
    <name evidence="10" type="ORF">A2482_03620</name>
</gene>
<comment type="subcellular location">
    <subcellularLocation>
        <location evidence="1">Cell membrane</location>
        <topology evidence="1">Multi-pass membrane protein</topology>
    </subcellularLocation>
</comment>
<dbReference type="InterPro" id="IPR003838">
    <property type="entry name" value="ABC3_permease_C"/>
</dbReference>
<reference evidence="10 11" key="1">
    <citation type="journal article" date="2016" name="Nat. Commun.">
        <title>Thousands of microbial genomes shed light on interconnected biogeochemical processes in an aquifer system.</title>
        <authorList>
            <person name="Anantharaman K."/>
            <person name="Brown C.T."/>
            <person name="Hug L.A."/>
            <person name="Sharon I."/>
            <person name="Castelle C.J."/>
            <person name="Probst A.J."/>
            <person name="Thomas B.C."/>
            <person name="Singh A."/>
            <person name="Wilkins M.J."/>
            <person name="Karaoz U."/>
            <person name="Brodie E.L."/>
            <person name="Williams K.H."/>
            <person name="Hubbard S.S."/>
            <person name="Banfield J.F."/>
        </authorList>
    </citation>
    <scope>NUCLEOTIDE SEQUENCE [LARGE SCALE GENOMIC DNA]</scope>
</reference>
<dbReference type="EMBL" id="MFGM01000043">
    <property type="protein sequence ID" value="OGF35840.1"/>
    <property type="molecule type" value="Genomic_DNA"/>
</dbReference>
<comment type="caution">
    <text evidence="10">The sequence shown here is derived from an EMBL/GenBank/DDBJ whole genome shotgun (WGS) entry which is preliminary data.</text>
</comment>
<sequence length="409" mass="44213">MIIATIKLSLNNLRKQKMRSFLTMLGIIIGITAVILITSVIAGAESLITNQFSSLGPTLVGVLPGASDDDGPPAAVMGIVITTLTDDDTAAIAKLPHIIAASSYVSAIEAINFESQKTTATVYGVSPDFPAISDTKITNGNFFTDDDKNGMSNVAVIGSQVREELFGETDALNQDIKIKQEKFHIIGILAEQGTVGFVNMDNTVMIPISTAQKKLLGIDHVGFVRARVDDEANIPGAVEEIKYLLRDRHNIRTEAEDDFSVRAVQDALTALGTITRALQFFLIAIVSISLLVGGIGIMNIMLAAVTERIKEIGLRKAVGAQRNHIVNQFLIETIIISFTGAIIGIIIGIALAYLTSIIVNQLGYQWDFVITLFSILLSCFFAFLIGLLFGLYPARKAARLDPIEALRYE</sequence>
<evidence type="ECO:0000256" key="3">
    <source>
        <dbReference type="ARBA" id="ARBA00022692"/>
    </source>
</evidence>
<dbReference type="AlphaFoldDB" id="A0A1F5TA26"/>